<sequence length="348" mass="38009">MLILLAITLVLWSAGFALLVKLKPAHRRNGTPAGGKELSVSIIIPARNEEENLPRLLASLQHQSHALHEIIVVDDESSDRTAEIAAELGARVVSSAPLPEGWRGKPWACHQGAGASSGSHLLFVDADTWVEENGLQSLLDAYQGGALSVGPWHAVREPYEELSLFFNLNMVFGTVPQGLFGQVLLLDRKSYVRAGGHEIVKGFVLENVMLAHHLRRAGVAVRSILGKRQFSFRMYPRGFSELVLGWVKGFASGAKSTPRGTLAISIAWMTSLAFVPLGWIITGEHVWGATYLLCAVQVGWMGQTVGGFRPLASVFYPVQLLFFFAVFGMSLTTLGRTVGWKGRHFNAR</sequence>
<evidence type="ECO:0000256" key="1">
    <source>
        <dbReference type="SAM" id="Phobius"/>
    </source>
</evidence>
<dbReference type="InterPro" id="IPR029044">
    <property type="entry name" value="Nucleotide-diphossugar_trans"/>
</dbReference>
<dbReference type="PANTHER" id="PTHR43646:SF3">
    <property type="entry name" value="SLR1566 PROTEIN"/>
    <property type="match status" value="1"/>
</dbReference>
<dbReference type="EMBL" id="QNRR01000020">
    <property type="protein sequence ID" value="RBP35660.1"/>
    <property type="molecule type" value="Genomic_DNA"/>
</dbReference>
<name>A0A366H2Z6_9BACT</name>
<keyword evidence="3" id="KW-0808">Transferase</keyword>
<dbReference type="AlphaFoldDB" id="A0A366H2Z6"/>
<dbReference type="PANTHER" id="PTHR43646">
    <property type="entry name" value="GLYCOSYLTRANSFERASE"/>
    <property type="match status" value="1"/>
</dbReference>
<evidence type="ECO:0000259" key="2">
    <source>
        <dbReference type="Pfam" id="PF00535"/>
    </source>
</evidence>
<dbReference type="Proteomes" id="UP000253426">
    <property type="component" value="Unassembled WGS sequence"/>
</dbReference>
<dbReference type="CDD" id="cd00761">
    <property type="entry name" value="Glyco_tranf_GTA_type"/>
    <property type="match status" value="1"/>
</dbReference>
<dbReference type="Pfam" id="PF00535">
    <property type="entry name" value="Glycos_transf_2"/>
    <property type="match status" value="1"/>
</dbReference>
<evidence type="ECO:0000313" key="4">
    <source>
        <dbReference type="Proteomes" id="UP000253426"/>
    </source>
</evidence>
<dbReference type="GO" id="GO:0016740">
    <property type="term" value="F:transferase activity"/>
    <property type="evidence" value="ECO:0007669"/>
    <property type="project" value="UniProtKB-KW"/>
</dbReference>
<feature type="transmembrane region" description="Helical" evidence="1">
    <location>
        <begin position="262"/>
        <end position="282"/>
    </location>
</feature>
<comment type="caution">
    <text evidence="3">The sequence shown here is derived from an EMBL/GenBank/DDBJ whole genome shotgun (WGS) entry which is preliminary data.</text>
</comment>
<dbReference type="OrthoDB" id="9768769at2"/>
<dbReference type="InterPro" id="IPR001173">
    <property type="entry name" value="Glyco_trans_2-like"/>
</dbReference>
<feature type="domain" description="Glycosyltransferase 2-like" evidence="2">
    <location>
        <begin position="41"/>
        <end position="148"/>
    </location>
</feature>
<gene>
    <name evidence="3" type="ORF">DES53_12028</name>
</gene>
<proteinExistence type="predicted"/>
<dbReference type="RefSeq" id="WP_113962209.1">
    <property type="nucleotide sequence ID" value="NZ_QNRR01000020.1"/>
</dbReference>
<reference evidence="3 4" key="1">
    <citation type="submission" date="2018-06" db="EMBL/GenBank/DDBJ databases">
        <title>Genomic Encyclopedia of Type Strains, Phase IV (KMG-IV): sequencing the most valuable type-strain genomes for metagenomic binning, comparative biology and taxonomic classification.</title>
        <authorList>
            <person name="Goeker M."/>
        </authorList>
    </citation>
    <scope>NUCLEOTIDE SEQUENCE [LARGE SCALE GENOMIC DNA]</scope>
    <source>
        <strain evidence="3 4">DSM 25532</strain>
    </source>
</reference>
<feature type="transmembrane region" description="Helical" evidence="1">
    <location>
        <begin position="314"/>
        <end position="334"/>
    </location>
</feature>
<dbReference type="SUPFAM" id="SSF53448">
    <property type="entry name" value="Nucleotide-diphospho-sugar transferases"/>
    <property type="match status" value="1"/>
</dbReference>
<evidence type="ECO:0000313" key="3">
    <source>
        <dbReference type="EMBL" id="RBP35660.1"/>
    </source>
</evidence>
<keyword evidence="1" id="KW-0472">Membrane</keyword>
<accession>A0A366H2Z6</accession>
<keyword evidence="1" id="KW-1133">Transmembrane helix</keyword>
<organism evidence="3 4">
    <name type="scientific">Roseimicrobium gellanilyticum</name>
    <dbReference type="NCBI Taxonomy" id="748857"/>
    <lineage>
        <taxon>Bacteria</taxon>
        <taxon>Pseudomonadati</taxon>
        <taxon>Verrucomicrobiota</taxon>
        <taxon>Verrucomicrobiia</taxon>
        <taxon>Verrucomicrobiales</taxon>
        <taxon>Verrucomicrobiaceae</taxon>
        <taxon>Roseimicrobium</taxon>
    </lineage>
</organism>
<keyword evidence="4" id="KW-1185">Reference proteome</keyword>
<keyword evidence="1" id="KW-0812">Transmembrane</keyword>
<protein>
    <submittedName>
        <fullName evidence="3">Glycosyltransferase involved in cell wall biosynthesis</fullName>
    </submittedName>
</protein>
<dbReference type="Gene3D" id="3.90.550.10">
    <property type="entry name" value="Spore Coat Polysaccharide Biosynthesis Protein SpsA, Chain A"/>
    <property type="match status" value="1"/>
</dbReference>